<dbReference type="InterPro" id="IPR019826">
    <property type="entry name" value="Carboxylesterase_B_AS"/>
</dbReference>
<dbReference type="GO" id="GO:0052689">
    <property type="term" value="F:carboxylic ester hydrolase activity"/>
    <property type="evidence" value="ECO:0007669"/>
    <property type="project" value="UniProtKB-KW"/>
</dbReference>
<dbReference type="Gene3D" id="3.40.50.1820">
    <property type="entry name" value="alpha/beta hydrolase"/>
    <property type="match status" value="1"/>
</dbReference>
<proteinExistence type="inferred from homology"/>
<dbReference type="Pfam" id="PF00135">
    <property type="entry name" value="COesterase"/>
    <property type="match status" value="1"/>
</dbReference>
<dbReference type="InterPro" id="IPR002018">
    <property type="entry name" value="CarbesteraseB"/>
</dbReference>
<evidence type="ECO:0000256" key="3">
    <source>
        <dbReference type="ARBA" id="ARBA00022801"/>
    </source>
</evidence>
<dbReference type="PROSITE" id="PS00122">
    <property type="entry name" value="CARBOXYLESTERASE_B_1"/>
    <property type="match status" value="1"/>
</dbReference>
<name>A0ABD1EA71_HYPHA</name>
<evidence type="ECO:0000313" key="8">
    <source>
        <dbReference type="EMBL" id="KAL1491571.1"/>
    </source>
</evidence>
<dbReference type="AlphaFoldDB" id="A0ABD1EA71"/>
<evidence type="ECO:0000256" key="2">
    <source>
        <dbReference type="ARBA" id="ARBA00022487"/>
    </source>
</evidence>
<evidence type="ECO:0000256" key="1">
    <source>
        <dbReference type="ARBA" id="ARBA00005964"/>
    </source>
</evidence>
<keyword evidence="4" id="KW-1015">Disulfide bond</keyword>
<evidence type="ECO:0000256" key="6">
    <source>
        <dbReference type="RuleBase" id="RU361235"/>
    </source>
</evidence>
<evidence type="ECO:0000313" key="9">
    <source>
        <dbReference type="Proteomes" id="UP001566132"/>
    </source>
</evidence>
<evidence type="ECO:0000259" key="7">
    <source>
        <dbReference type="Pfam" id="PF00135"/>
    </source>
</evidence>
<dbReference type="SUPFAM" id="SSF53474">
    <property type="entry name" value="alpha/beta-Hydrolases"/>
    <property type="match status" value="1"/>
</dbReference>
<dbReference type="EMBL" id="JBDJPC010000009">
    <property type="protein sequence ID" value="KAL1491571.1"/>
    <property type="molecule type" value="Genomic_DNA"/>
</dbReference>
<evidence type="ECO:0000256" key="5">
    <source>
        <dbReference type="ARBA" id="ARBA00023180"/>
    </source>
</evidence>
<feature type="domain" description="Carboxylesterase type B" evidence="7">
    <location>
        <begin position="1"/>
        <end position="434"/>
    </location>
</feature>
<dbReference type="PANTHER" id="PTHR43142">
    <property type="entry name" value="CARBOXYLIC ESTER HYDROLASE"/>
    <property type="match status" value="1"/>
</dbReference>
<evidence type="ECO:0000256" key="4">
    <source>
        <dbReference type="ARBA" id="ARBA00023157"/>
    </source>
</evidence>
<dbReference type="Proteomes" id="UP001566132">
    <property type="component" value="Unassembled WGS sequence"/>
</dbReference>
<comment type="similarity">
    <text evidence="1 6">Belongs to the type-B carboxylesterase/lipase family.</text>
</comment>
<sequence length="449" mass="51008">MVFIHGGGFIEGTGILEWGVGPHFFIEYGVLMVSINYRVGPFGFMSTGDDVMPGNIGLKDQILALQWIQKNIKYFGGDPEKVTIFGQSAGGASVSYLLLSPLAQGLFRAAIQESGSAINPWAYQRDQVEITYQTAALLNPEFETNRNSTELLKFLQSVPAKDLDHASYNLTRKYEESAGNIQLSKGFYYTPVIEHEHTNALLTKQQYVAYENGNFTKVPVLIGFNAEESLFMLGRTLHRTLKAYDENPNFLVPFDMHVKNLTTLIEIGGKIKKFYSPDKNLEDNKLAGIQYHSTQDFDRAVIKQAELQAPYTPVYFYYFTYSGILGNNPKSLNGSGAVGHGEEMNYIFNKWLSVDLPDNSDFSKFPEEDVLVHYRFMSIFTNFAKELNPTPRKEDVLQNITWPVVEKGKFHYVEIGKDLTVHDSIPKSEVYNFWNELYDTYAEKPYDTF</sequence>
<dbReference type="InterPro" id="IPR029058">
    <property type="entry name" value="AB_hydrolase_fold"/>
</dbReference>
<keyword evidence="2" id="KW-0719">Serine esterase</keyword>
<gene>
    <name evidence="8" type="ORF">ABEB36_012147</name>
</gene>
<keyword evidence="3 6" id="KW-0378">Hydrolase</keyword>
<keyword evidence="9" id="KW-1185">Reference proteome</keyword>
<comment type="caution">
    <text evidence="8">The sequence shown here is derived from an EMBL/GenBank/DDBJ whole genome shotgun (WGS) entry which is preliminary data.</text>
</comment>
<keyword evidence="5" id="KW-0325">Glycoprotein</keyword>
<protein>
    <recommendedName>
        <fullName evidence="6">Carboxylic ester hydrolase</fullName>
        <ecNumber evidence="6">3.1.1.-</ecNumber>
    </recommendedName>
</protein>
<dbReference type="EC" id="3.1.1.-" evidence="6"/>
<reference evidence="8 9" key="1">
    <citation type="submission" date="2024-05" db="EMBL/GenBank/DDBJ databases">
        <title>Genetic variation in Jamaican populations of the coffee berry borer (Hypothenemus hampei).</title>
        <authorList>
            <person name="Errbii M."/>
            <person name="Myrie A."/>
        </authorList>
    </citation>
    <scope>NUCLEOTIDE SEQUENCE [LARGE SCALE GENOMIC DNA]</scope>
    <source>
        <strain evidence="8">JA-Hopewell-2020-01-JO</strain>
        <tissue evidence="8">Whole body</tissue>
    </source>
</reference>
<accession>A0ABD1EA71</accession>
<dbReference type="PANTHER" id="PTHR43142:SF1">
    <property type="entry name" value="CARBOXYLIC ESTER HYDROLASE"/>
    <property type="match status" value="1"/>
</dbReference>
<organism evidence="8 9">
    <name type="scientific">Hypothenemus hampei</name>
    <name type="common">Coffee berry borer</name>
    <dbReference type="NCBI Taxonomy" id="57062"/>
    <lineage>
        <taxon>Eukaryota</taxon>
        <taxon>Metazoa</taxon>
        <taxon>Ecdysozoa</taxon>
        <taxon>Arthropoda</taxon>
        <taxon>Hexapoda</taxon>
        <taxon>Insecta</taxon>
        <taxon>Pterygota</taxon>
        <taxon>Neoptera</taxon>
        <taxon>Endopterygota</taxon>
        <taxon>Coleoptera</taxon>
        <taxon>Polyphaga</taxon>
        <taxon>Cucujiformia</taxon>
        <taxon>Curculionidae</taxon>
        <taxon>Scolytinae</taxon>
        <taxon>Hypothenemus</taxon>
    </lineage>
</organism>